<feature type="compositionally biased region" description="Low complexity" evidence="1">
    <location>
        <begin position="84"/>
        <end position="95"/>
    </location>
</feature>
<accession>A0ABR9KWW1</accession>
<sequence>MGGRFTQTHPWLSAPVADRAQPFTVPQRAEKLLSEALERVSRVEARVAELEARLGLEVEVRTYDGSVRTYHLPGVREERAGSWAAAEPAEHPPQGGAAGGEPAEERGRPR</sequence>
<proteinExistence type="predicted"/>
<evidence type="ECO:0000256" key="1">
    <source>
        <dbReference type="SAM" id="MobiDB-lite"/>
    </source>
</evidence>
<reference evidence="2 3" key="1">
    <citation type="submission" date="2020-10" db="EMBL/GenBank/DDBJ databases">
        <title>Sequencing the genomes of 1000 actinobacteria strains.</title>
        <authorList>
            <person name="Klenk H.-P."/>
        </authorList>
    </citation>
    <scope>NUCLEOTIDE SEQUENCE [LARGE SCALE GENOMIC DNA]</scope>
    <source>
        <strain evidence="2 3">DSM 43748</strain>
    </source>
</reference>
<dbReference type="EMBL" id="JADBEF010000002">
    <property type="protein sequence ID" value="MBE1566529.1"/>
    <property type="molecule type" value="Genomic_DNA"/>
</dbReference>
<name>A0ABR9KWW1_9ACTN</name>
<feature type="region of interest" description="Disordered" evidence="1">
    <location>
        <begin position="78"/>
        <end position="110"/>
    </location>
</feature>
<organism evidence="2 3">
    <name type="scientific">Nonomuraea africana</name>
    <dbReference type="NCBI Taxonomy" id="46171"/>
    <lineage>
        <taxon>Bacteria</taxon>
        <taxon>Bacillati</taxon>
        <taxon>Actinomycetota</taxon>
        <taxon>Actinomycetes</taxon>
        <taxon>Streptosporangiales</taxon>
        <taxon>Streptosporangiaceae</taxon>
        <taxon>Nonomuraea</taxon>
    </lineage>
</organism>
<keyword evidence="3" id="KW-1185">Reference proteome</keyword>
<evidence type="ECO:0000313" key="2">
    <source>
        <dbReference type="EMBL" id="MBE1566529.1"/>
    </source>
</evidence>
<gene>
    <name evidence="2" type="ORF">H4W81_009401</name>
</gene>
<dbReference type="Proteomes" id="UP000661607">
    <property type="component" value="Unassembled WGS sequence"/>
</dbReference>
<evidence type="ECO:0000313" key="3">
    <source>
        <dbReference type="Proteomes" id="UP000661607"/>
    </source>
</evidence>
<protein>
    <submittedName>
        <fullName evidence="2">Uncharacterized protein</fullName>
    </submittedName>
</protein>
<comment type="caution">
    <text evidence="2">The sequence shown here is derived from an EMBL/GenBank/DDBJ whole genome shotgun (WGS) entry which is preliminary data.</text>
</comment>